<keyword evidence="9" id="KW-1185">Reference proteome</keyword>
<evidence type="ECO:0000313" key="8">
    <source>
        <dbReference type="EMBL" id="KAJ4439633.1"/>
    </source>
</evidence>
<keyword evidence="4 6" id="KW-0653">Protein transport</keyword>
<evidence type="ECO:0000256" key="1">
    <source>
        <dbReference type="ARBA" id="ARBA00009697"/>
    </source>
</evidence>
<evidence type="ECO:0000313" key="9">
    <source>
        <dbReference type="Proteomes" id="UP001148838"/>
    </source>
</evidence>
<dbReference type="InterPro" id="IPR011993">
    <property type="entry name" value="PH-like_dom_sf"/>
</dbReference>
<keyword evidence="3 6" id="KW-0813">Transport</keyword>
<dbReference type="SUPFAM" id="SSF50729">
    <property type="entry name" value="PH domain-like"/>
    <property type="match status" value="1"/>
</dbReference>
<dbReference type="SUPFAM" id="SSF46785">
    <property type="entry name" value="Winged helix' DNA-binding domain"/>
    <property type="match status" value="1"/>
</dbReference>
<comment type="subunit">
    <text evidence="6">Component of the endosomal sorting complex required for transport II (ESCRT-II).</text>
</comment>
<accession>A0ABQ8SZH0</accession>
<dbReference type="PANTHER" id="PTHR13128:SF12">
    <property type="entry name" value="VACUOLAR PROTEIN-SORTING-ASSOCIATED PROTEIN 36"/>
    <property type="match status" value="1"/>
</dbReference>
<dbReference type="InterPro" id="IPR021648">
    <property type="entry name" value="GLUE_dom"/>
</dbReference>
<keyword evidence="6" id="KW-0967">Endosome</keyword>
<dbReference type="InterPro" id="IPR001888">
    <property type="entry name" value="Transposase_1"/>
</dbReference>
<organism evidence="8 9">
    <name type="scientific">Periplaneta americana</name>
    <name type="common">American cockroach</name>
    <name type="synonym">Blatta americana</name>
    <dbReference type="NCBI Taxonomy" id="6978"/>
    <lineage>
        <taxon>Eukaryota</taxon>
        <taxon>Metazoa</taxon>
        <taxon>Ecdysozoa</taxon>
        <taxon>Arthropoda</taxon>
        <taxon>Hexapoda</taxon>
        <taxon>Insecta</taxon>
        <taxon>Pterygota</taxon>
        <taxon>Neoptera</taxon>
        <taxon>Polyneoptera</taxon>
        <taxon>Dictyoptera</taxon>
        <taxon>Blattodea</taxon>
        <taxon>Blattoidea</taxon>
        <taxon>Blattidae</taxon>
        <taxon>Blattinae</taxon>
        <taxon>Periplaneta</taxon>
    </lineage>
</organism>
<name>A0ABQ8SZH0_PERAM</name>
<evidence type="ECO:0000256" key="2">
    <source>
        <dbReference type="ARBA" id="ARBA00017953"/>
    </source>
</evidence>
<dbReference type="Proteomes" id="UP001148838">
    <property type="component" value="Unassembled WGS sequence"/>
</dbReference>
<protein>
    <recommendedName>
        <fullName evidence="2 6">Vacuolar protein-sorting-associated protein 36</fullName>
    </recommendedName>
    <alternativeName>
        <fullName evidence="5 6">ESCRT-II complex subunit VPS36</fullName>
    </alternativeName>
</protein>
<feature type="domain" description="GLUE N-terminal" evidence="7">
    <location>
        <begin position="1"/>
        <end position="112"/>
    </location>
</feature>
<gene>
    <name evidence="8" type="ORF">ANN_07761</name>
</gene>
<dbReference type="Gene3D" id="3.30.420.10">
    <property type="entry name" value="Ribonuclease H-like superfamily/Ribonuclease H"/>
    <property type="match status" value="1"/>
</dbReference>
<evidence type="ECO:0000256" key="5">
    <source>
        <dbReference type="ARBA" id="ARBA00030114"/>
    </source>
</evidence>
<comment type="function">
    <text evidence="6">Component of the ESCRT-II complex (endosomal sorting complex required for transport II), which is required for multivesicular body (MVB) formation and sorting of endosomal cargo proteins into MVBs.</text>
</comment>
<dbReference type="PANTHER" id="PTHR13128">
    <property type="entry name" value="VACUOLAR PROTEIN-SORTING-ASSOCIATED PROTEIN 36"/>
    <property type="match status" value="1"/>
</dbReference>
<dbReference type="InterPro" id="IPR036388">
    <property type="entry name" value="WH-like_DNA-bd_sf"/>
</dbReference>
<evidence type="ECO:0000256" key="4">
    <source>
        <dbReference type="ARBA" id="ARBA00022927"/>
    </source>
</evidence>
<dbReference type="InterPro" id="IPR040608">
    <property type="entry name" value="Snf8/Vps36"/>
</dbReference>
<dbReference type="Gene3D" id="2.30.29.30">
    <property type="entry name" value="Pleckstrin-homology domain (PH domain)/Phosphotyrosine-binding domain (PTB)"/>
    <property type="match status" value="1"/>
</dbReference>
<dbReference type="EMBL" id="JAJSOF020000017">
    <property type="protein sequence ID" value="KAJ4439633.1"/>
    <property type="molecule type" value="Genomic_DNA"/>
</dbReference>
<evidence type="ECO:0000259" key="7">
    <source>
        <dbReference type="PROSITE" id="PS51495"/>
    </source>
</evidence>
<evidence type="ECO:0000256" key="6">
    <source>
        <dbReference type="RuleBase" id="RU367095"/>
    </source>
</evidence>
<sequence length="542" mass="61142">MDRFEYSEARLGPGENFIIREKAVKLYDGEDKTSFESGEVVLSSHRLLWGRPGDIPRGLTCLSLPLRYVVFVEEETASSSFGFSRSKKVIFHLSEASSGPSTQAPNIKLRTGIVGIERGIQEKQKATDESISIAFQDLSKLMGMAKDMVNLSKNISQKIRERQGDITEDETVRFKSYLLSLGIDDPVTRNDFRSESQYYKELARQLADILEQPIKEVGGMMALTDVYCRVNRARGLELLSPEDLIQACHMLEKLNLPIRLREFDSGVKVLQLQSHSDANVVKNTTLALEDQGSMTAEELAQTLGISVLLAKERLITTEKHGKACRDEKGDGFLVRIVTGDETWVHYHQLETESKQGMAPFLITKLKKFRTQPSAEKVMLTLFWNERDIILEHYMPRGNAITSVSYSDLLKNHLWPAIKSKQCGHLNIGVILQHDNARSHTACATVATINDLHSDTFPHPPYSPDLAPSDYHIFGPLKDVLGGKTYFVLMKRYTKWCMSGCAHYHKIFSEESMHFQHAGGLVLSVKETILKNDTLVFHFCSIN</sequence>
<comment type="similarity">
    <text evidence="1 6">Belongs to the VPS36 family.</text>
</comment>
<dbReference type="InterPro" id="IPR037855">
    <property type="entry name" value="Vps36"/>
</dbReference>
<reference evidence="8 9" key="1">
    <citation type="journal article" date="2022" name="Allergy">
        <title>Genome assembly and annotation of Periplaneta americana reveal a comprehensive cockroach allergen profile.</title>
        <authorList>
            <person name="Wang L."/>
            <person name="Xiong Q."/>
            <person name="Saelim N."/>
            <person name="Wang L."/>
            <person name="Nong W."/>
            <person name="Wan A.T."/>
            <person name="Shi M."/>
            <person name="Liu X."/>
            <person name="Cao Q."/>
            <person name="Hui J.H.L."/>
            <person name="Sookrung N."/>
            <person name="Leung T.F."/>
            <person name="Tungtrongchitr A."/>
            <person name="Tsui S.K.W."/>
        </authorList>
    </citation>
    <scope>NUCLEOTIDE SEQUENCE [LARGE SCALE GENOMIC DNA]</scope>
    <source>
        <strain evidence="8">PWHHKU_190912</strain>
    </source>
</reference>
<dbReference type="Pfam" id="PF01359">
    <property type="entry name" value="Transposase_1"/>
    <property type="match status" value="1"/>
</dbReference>
<comment type="subcellular location">
    <subcellularLocation>
        <location evidence="6">Cytoplasm</location>
    </subcellularLocation>
    <subcellularLocation>
        <location evidence="6">Endosome</location>
    </subcellularLocation>
</comment>
<dbReference type="Pfam" id="PF04157">
    <property type="entry name" value="EAP30"/>
    <property type="match status" value="1"/>
</dbReference>
<keyword evidence="6" id="KW-0963">Cytoplasm</keyword>
<dbReference type="Gene3D" id="1.10.10.10">
    <property type="entry name" value="Winged helix-like DNA-binding domain superfamily/Winged helix DNA-binding domain"/>
    <property type="match status" value="1"/>
</dbReference>
<dbReference type="Pfam" id="PF11605">
    <property type="entry name" value="Vps36_ESCRT-II"/>
    <property type="match status" value="1"/>
</dbReference>
<dbReference type="InterPro" id="IPR036390">
    <property type="entry name" value="WH_DNA-bd_sf"/>
</dbReference>
<dbReference type="PROSITE" id="PS51495">
    <property type="entry name" value="GLUE"/>
    <property type="match status" value="1"/>
</dbReference>
<evidence type="ECO:0000256" key="3">
    <source>
        <dbReference type="ARBA" id="ARBA00022448"/>
    </source>
</evidence>
<proteinExistence type="inferred from homology"/>
<dbReference type="InterPro" id="IPR036397">
    <property type="entry name" value="RNaseH_sf"/>
</dbReference>
<comment type="caution">
    <text evidence="8">The sequence shown here is derived from an EMBL/GenBank/DDBJ whole genome shotgun (WGS) entry which is preliminary data.</text>
</comment>